<dbReference type="SUPFAM" id="SSF55729">
    <property type="entry name" value="Acyl-CoA N-acyltransferases (Nat)"/>
    <property type="match status" value="1"/>
</dbReference>
<dbReference type="Proteomes" id="UP000516349">
    <property type="component" value="Chromosome"/>
</dbReference>
<proteinExistence type="predicted"/>
<accession>A0A7H1NQ66</accession>
<dbReference type="InterPro" id="IPR007434">
    <property type="entry name" value="FemAB-like"/>
</dbReference>
<dbReference type="InterPro" id="IPR016181">
    <property type="entry name" value="Acyl_CoA_acyltransferase"/>
</dbReference>
<dbReference type="AlphaFoldDB" id="A0A7H1NQ66"/>
<dbReference type="Pfam" id="PF04339">
    <property type="entry name" value="FemAB_like"/>
    <property type="match status" value="1"/>
</dbReference>
<gene>
    <name evidence="1" type="ORF">JGUZn3_06840</name>
</gene>
<protein>
    <submittedName>
        <fullName evidence="1">Peptidogalycan biosysnthesis/recognition</fullName>
    </submittedName>
</protein>
<organism evidence="1 2">
    <name type="scientific">Entomobacter blattae</name>
    <dbReference type="NCBI Taxonomy" id="2762277"/>
    <lineage>
        <taxon>Bacteria</taxon>
        <taxon>Pseudomonadati</taxon>
        <taxon>Pseudomonadota</taxon>
        <taxon>Alphaproteobacteria</taxon>
        <taxon>Acetobacterales</taxon>
        <taxon>Acetobacteraceae</taxon>
        <taxon>Entomobacter</taxon>
    </lineage>
</organism>
<reference evidence="1 2" key="1">
    <citation type="submission" date="2020-08" db="EMBL/GenBank/DDBJ databases">
        <title>Complete genome sequence of Entomobacter blattae G55GP.</title>
        <authorList>
            <person name="Poehlein A."/>
            <person name="Guzman J."/>
            <person name="Daniel R."/>
            <person name="Vilcinskas A."/>
        </authorList>
    </citation>
    <scope>NUCLEOTIDE SEQUENCE [LARGE SCALE GENOMIC DNA]</scope>
    <source>
        <strain evidence="1 2">G55GP</strain>
    </source>
</reference>
<evidence type="ECO:0000313" key="1">
    <source>
        <dbReference type="EMBL" id="QNT77926.1"/>
    </source>
</evidence>
<evidence type="ECO:0000313" key="2">
    <source>
        <dbReference type="Proteomes" id="UP000516349"/>
    </source>
</evidence>
<dbReference type="PANTHER" id="PTHR47017:SF1">
    <property type="entry name" value="ACYL-COA"/>
    <property type="match status" value="1"/>
</dbReference>
<name>A0A7H1NQ66_9PROT</name>
<dbReference type="PANTHER" id="PTHR47017">
    <property type="entry name" value="ACYL-COA"/>
    <property type="match status" value="1"/>
</dbReference>
<dbReference type="EMBL" id="CP060244">
    <property type="protein sequence ID" value="QNT77926.1"/>
    <property type="molecule type" value="Genomic_DNA"/>
</dbReference>
<dbReference type="RefSeq" id="WP_203414318.1">
    <property type="nucleotide sequence ID" value="NZ_CP060244.1"/>
</dbReference>
<sequence>MDNLVFSLHKSMTELSAQEWNICAGAENPFVCYEFLSALEESRSVTPENGWISLHATLQQTDGSLIAAIPLYGKMHSYGEYVFDHGWARAYEDHGGQYYPKLQCAVPFSPVPGPRLLISPHGDYPSQTIISILGKELARSCQELQLSSAHITFCQEEEYTLLGKEGWLQRLGVQYHWHNQGFKDFEAFLNTLSSRKRKSIRKERKDIHASGLIFKTYQGQDITPSLWNAFYQFYLSTVEQKWGQAYLTKEFFFLLSQKMGDKVVLFTAEYNGQPVAGALNLLGEDTLYGRNWGSLGHWPYLHFELCYYQAIEFAIQHNLKHVEAGAQGEHKIQRGYAPQYTYSLHWIQDPILKQAIERFLAQEQLAVKNELDYLSTLTPFRKNEN</sequence>
<keyword evidence="2" id="KW-1185">Reference proteome</keyword>
<dbReference type="Gene3D" id="3.40.630.30">
    <property type="match status" value="1"/>
</dbReference>
<dbReference type="KEGG" id="ebla:JGUZn3_06840"/>